<dbReference type="EMBL" id="WBKG01000008">
    <property type="protein sequence ID" value="KAB1988420.1"/>
    <property type="molecule type" value="Genomic_DNA"/>
</dbReference>
<dbReference type="AlphaFoldDB" id="A0A7J5DIK1"/>
<sequence length="116" mass="12326">MYLIHVALASAPAELPASLGDFIRRHALPEERIEHVSVHAHAVPWPTLGVFVLADRLAEAEAKAAGACRRALALLPALSHVTVVRAEAPLMESLPDPGADGNDHAGPNRPRPVRST</sequence>
<dbReference type="Proteomes" id="UP000442990">
    <property type="component" value="Unassembled WGS sequence"/>
</dbReference>
<name>A0A7J5DIK1_9ACTN</name>
<gene>
    <name evidence="2" type="ORF">F8144_12335</name>
</gene>
<comment type="caution">
    <text evidence="2">The sequence shown here is derived from an EMBL/GenBank/DDBJ whole genome shotgun (WGS) entry which is preliminary data.</text>
</comment>
<reference evidence="2 3" key="1">
    <citation type="submission" date="2019-09" db="EMBL/GenBank/DDBJ databases">
        <title>Isolation and identification of active actinomycetes.</title>
        <authorList>
            <person name="Yu Z."/>
            <person name="Han C."/>
            <person name="Yu B."/>
        </authorList>
    </citation>
    <scope>NUCLEOTIDE SEQUENCE [LARGE SCALE GENOMIC DNA]</scope>
    <source>
        <strain evidence="2 3">NEAU-H2</strain>
    </source>
</reference>
<protein>
    <submittedName>
        <fullName evidence="2">Uncharacterized protein</fullName>
    </submittedName>
</protein>
<evidence type="ECO:0000313" key="2">
    <source>
        <dbReference type="EMBL" id="KAB1988420.1"/>
    </source>
</evidence>
<dbReference type="RefSeq" id="WP_151469332.1">
    <property type="nucleotide sequence ID" value="NZ_WBKG01000008.1"/>
</dbReference>
<organism evidence="2 3">
    <name type="scientific">Streptomyces triticiradicis</name>
    <dbReference type="NCBI Taxonomy" id="2651189"/>
    <lineage>
        <taxon>Bacteria</taxon>
        <taxon>Bacillati</taxon>
        <taxon>Actinomycetota</taxon>
        <taxon>Actinomycetes</taxon>
        <taxon>Kitasatosporales</taxon>
        <taxon>Streptomycetaceae</taxon>
        <taxon>Streptomyces</taxon>
    </lineage>
</organism>
<feature type="region of interest" description="Disordered" evidence="1">
    <location>
        <begin position="92"/>
        <end position="116"/>
    </location>
</feature>
<keyword evidence="3" id="KW-1185">Reference proteome</keyword>
<accession>A0A7J5DIK1</accession>
<evidence type="ECO:0000256" key="1">
    <source>
        <dbReference type="SAM" id="MobiDB-lite"/>
    </source>
</evidence>
<proteinExistence type="predicted"/>
<evidence type="ECO:0000313" key="3">
    <source>
        <dbReference type="Proteomes" id="UP000442990"/>
    </source>
</evidence>